<dbReference type="GO" id="GO:0003677">
    <property type="term" value="F:DNA binding"/>
    <property type="evidence" value="ECO:0007669"/>
    <property type="project" value="InterPro"/>
</dbReference>
<name>H7ELN9_9SPIR</name>
<dbReference type="eggNOG" id="COG0551">
    <property type="taxonomic scope" value="Bacteria"/>
</dbReference>
<evidence type="ECO:0000259" key="1">
    <source>
        <dbReference type="PROSITE" id="PS50965"/>
    </source>
</evidence>
<evidence type="ECO:0000313" key="3">
    <source>
        <dbReference type="Proteomes" id="UP000003571"/>
    </source>
</evidence>
<accession>H7ELN9</accession>
<dbReference type="Gene3D" id="3.30.65.10">
    <property type="entry name" value="Bacterial Topoisomerase I, domain 1"/>
    <property type="match status" value="1"/>
</dbReference>
<dbReference type="Proteomes" id="UP000003571">
    <property type="component" value="Unassembled WGS sequence"/>
</dbReference>
<dbReference type="InterPro" id="IPR013498">
    <property type="entry name" value="Topo_IA_Znf"/>
</dbReference>
<dbReference type="GO" id="GO:0006265">
    <property type="term" value="P:DNA topological change"/>
    <property type="evidence" value="ECO:0007669"/>
    <property type="project" value="InterPro"/>
</dbReference>
<feature type="domain" description="NERD" evidence="1">
    <location>
        <begin position="34"/>
        <end position="149"/>
    </location>
</feature>
<dbReference type="GO" id="GO:0003916">
    <property type="term" value="F:DNA topoisomerase activity"/>
    <property type="evidence" value="ECO:0007669"/>
    <property type="project" value="InterPro"/>
</dbReference>
<dbReference type="STRING" id="907348.TresaDRAFT_1189"/>
<organism evidence="2 3">
    <name type="scientific">Treponema saccharophilum DSM 2985</name>
    <dbReference type="NCBI Taxonomy" id="907348"/>
    <lineage>
        <taxon>Bacteria</taxon>
        <taxon>Pseudomonadati</taxon>
        <taxon>Spirochaetota</taxon>
        <taxon>Spirochaetia</taxon>
        <taxon>Spirochaetales</taxon>
        <taxon>Treponemataceae</taxon>
        <taxon>Treponema</taxon>
    </lineage>
</organism>
<protein>
    <submittedName>
        <fullName evidence="2">NERD domain protein</fullName>
    </submittedName>
</protein>
<dbReference type="PROSITE" id="PS50965">
    <property type="entry name" value="NERD"/>
    <property type="match status" value="1"/>
</dbReference>
<dbReference type="Pfam" id="PF08378">
    <property type="entry name" value="NERD"/>
    <property type="match status" value="1"/>
</dbReference>
<dbReference type="Pfam" id="PF01396">
    <property type="entry name" value="Zn_ribbon_Top1"/>
    <property type="match status" value="1"/>
</dbReference>
<keyword evidence="3" id="KW-1185">Reference proteome</keyword>
<proteinExistence type="predicted"/>
<reference evidence="2 3" key="1">
    <citation type="submission" date="2011-09" db="EMBL/GenBank/DDBJ databases">
        <title>The draft genome of Treponema saccharophilum DSM 2985.</title>
        <authorList>
            <consortium name="US DOE Joint Genome Institute (JGI-PGF)"/>
            <person name="Lucas S."/>
            <person name="Copeland A."/>
            <person name="Lapidus A."/>
            <person name="Glavina del Rio T."/>
            <person name="Dalin E."/>
            <person name="Tice H."/>
            <person name="Bruce D."/>
            <person name="Goodwin L."/>
            <person name="Pitluck S."/>
            <person name="Peters L."/>
            <person name="Kyrpides N."/>
            <person name="Mavromatis K."/>
            <person name="Ivanova N."/>
            <person name="Markowitz V."/>
            <person name="Cheng J.-F."/>
            <person name="Hugenholtz P."/>
            <person name="Woyke T."/>
            <person name="Wu D."/>
            <person name="Gronow S."/>
            <person name="Wellnitz S."/>
            <person name="Brambilla E."/>
            <person name="Klenk H.-P."/>
            <person name="Eisen J.A."/>
        </authorList>
    </citation>
    <scope>NUCLEOTIDE SEQUENCE [LARGE SCALE GENOMIC DNA]</scope>
    <source>
        <strain evidence="2 3">DSM 2985</strain>
    </source>
</reference>
<dbReference type="RefSeq" id="WP_002704914.1">
    <property type="nucleotide sequence ID" value="NZ_AGRW01000049.1"/>
</dbReference>
<evidence type="ECO:0000313" key="2">
    <source>
        <dbReference type="EMBL" id="EIC01580.1"/>
    </source>
</evidence>
<dbReference type="InterPro" id="IPR011528">
    <property type="entry name" value="NERD"/>
</dbReference>
<gene>
    <name evidence="2" type="ORF">TresaDRAFT_1189</name>
</gene>
<dbReference type="PATRIC" id="fig|907348.3.peg.1832"/>
<comment type="caution">
    <text evidence="2">The sequence shown here is derived from an EMBL/GenBank/DDBJ whole genome shotgun (WGS) entry which is preliminary data.</text>
</comment>
<sequence>MLPVLFAVFAAVLSATAAAILLLVRGNARAVLLRGEEGERAVARILSALPEKFVVMNDVIVPSRTGSAQIDHVVISEYGVFVIETKNYAGILDGDASGKTWRKTLGGRAIEIRNPVMQNSSHVSALSLVLALKKELFVPLVALSPECALSERLASSLRASGVSVVPFPSVASFVASRRPRVLSRGDVGRLCGELSRVMYRSPLARRRHLRSVARSSVRGETDYGRCPECGGKVVLVRGKAGLFLGCSNFPSCRFSRKWRNGR</sequence>
<dbReference type="EMBL" id="AGRW01000049">
    <property type="protein sequence ID" value="EIC01580.1"/>
    <property type="molecule type" value="Genomic_DNA"/>
</dbReference>
<dbReference type="GO" id="GO:0005694">
    <property type="term" value="C:chromosome"/>
    <property type="evidence" value="ECO:0007669"/>
    <property type="project" value="InterPro"/>
</dbReference>
<dbReference type="OrthoDB" id="5782056at2"/>
<dbReference type="AlphaFoldDB" id="H7ELN9"/>
<dbReference type="SUPFAM" id="SSF57783">
    <property type="entry name" value="Zinc beta-ribbon"/>
    <property type="match status" value="1"/>
</dbReference>